<dbReference type="Pfam" id="PF13414">
    <property type="entry name" value="TPR_11"/>
    <property type="match status" value="1"/>
</dbReference>
<dbReference type="InterPro" id="IPR019734">
    <property type="entry name" value="TPR_rpt"/>
</dbReference>
<keyword evidence="1" id="KW-0677">Repeat</keyword>
<dbReference type="Proteomes" id="UP001304300">
    <property type="component" value="Chromosome"/>
</dbReference>
<dbReference type="InterPro" id="IPR033396">
    <property type="entry name" value="DUF5107"/>
</dbReference>
<dbReference type="PANTHER" id="PTHR44943">
    <property type="entry name" value="CELLULOSE SYNTHASE OPERON PROTEIN C"/>
    <property type="match status" value="1"/>
</dbReference>
<dbReference type="RefSeq" id="WP_317836142.1">
    <property type="nucleotide sequence ID" value="NZ_CP136920.1"/>
</dbReference>
<sequence length="1085" mass="123181">MSNNSAVIAQTESLVIPTYPVGSPEKYPLFFEKRVYQGSSGKVYPVPFIDKVYDEPVDQTYQSVRLENDFVRLVLLPEIGGRIFKGQDKTNNDYDFFYRQDVIKPALVGLAGPWISGGVEFNWPQHHRPGTFLPSDYWIEHESDGSCTVWMSEHDPIQHLRGCYGIRLRPDSALIELKARLYNRTSLRHTFLWWANVAARVHDNYQSFFPEDVHYVADHAVRAMSSFPNAENHYYGVDYQNRGEANDLRWYKNIPVPTSYMICDTEFDFFGGYDYSAAGGFLHIADRSVAPGKKQWTWGNHAFGWAWDRELTDANGPYVELMAGVYTDNQPDFTYLQPGEVKRFSQYWWPYQAIGTIQQANERLAIHLEVDPTGQIDAGVASAECFEVVHVRLLEGTEVLEVYEGSLQPGQPYRFASKRLKGDCKSALKVEILEASGSELLSHQPVTLNDSVRREVATEPKAPAELKSADELYFAAEHLEQYRHPTRSPILYWDEAIRRDPGDARCHLAKARNLLQRGIFNEAEPHLLAAMTRLTARHPNPETGEAHYLMGYLKKLLGQDYEAAQYLTKATWDYAWRAPAHTLLAQLELKAGSLRDALTQAEGALDTNQQSNHARILAALSEQKLGLAEEAHNRLQALLAEDPLEPWAIWSLGNEDRFLQATRNDAQIILDLSFDLAACGQYGSAVQLIEWHHSHEVESVAVPNPMERGPMTHYCLAWLYAKMGDNASASQCLEKAKEVTTCYFFPSRLEEQIVLDWVLQTTEDAHAAYALGNYCYDRKRHEEAIAHWEYATRVAPELATAYRNLGIAYWNIRQDGEAARAAYLKALELTPSAPRLISEYTQLCEKLEDVDQERLAFLEERLESVFNRDDTCVAYATLLNRTGQADRALKLLEERRFHPWEGGEGKVLAQYTDACLRLGKQALETTPEKALDFFGKAMDTPENLGEAYHLLQAKADVNYWKGMALKKLNRHEEARSHFEASANEAGDFQNMAVVSYSSLSCYRGLSLIELNQQDKATQLFEGMRAYAIEQKAETAKIDYFATSLPNLLVFEEDIELAKNKSMDELLRMAEEGLEIIENAVSHSAS</sequence>
<dbReference type="AlphaFoldDB" id="A0AAQ3LD40"/>
<dbReference type="SUPFAM" id="SSF48452">
    <property type="entry name" value="TPR-like"/>
    <property type="match status" value="3"/>
</dbReference>
<organism evidence="4 5">
    <name type="scientific">Rubellicoccus peritrichatus</name>
    <dbReference type="NCBI Taxonomy" id="3080537"/>
    <lineage>
        <taxon>Bacteria</taxon>
        <taxon>Pseudomonadati</taxon>
        <taxon>Verrucomicrobiota</taxon>
        <taxon>Opitutia</taxon>
        <taxon>Puniceicoccales</taxon>
        <taxon>Cerasicoccaceae</taxon>
        <taxon>Rubellicoccus</taxon>
    </lineage>
</organism>
<protein>
    <submittedName>
        <fullName evidence="4">DUF5107 domain-containing protein</fullName>
    </submittedName>
</protein>
<reference evidence="4 5" key="1">
    <citation type="submission" date="2023-10" db="EMBL/GenBank/DDBJ databases">
        <title>Rubellicoccus peritrichatus gen. nov., sp. nov., isolated from an algae of coral reef tank.</title>
        <authorList>
            <person name="Luo J."/>
        </authorList>
    </citation>
    <scope>NUCLEOTIDE SEQUENCE [LARGE SCALE GENOMIC DNA]</scope>
    <source>
        <strain evidence="4 5">CR14</strain>
    </source>
</reference>
<dbReference type="Gene3D" id="1.25.40.10">
    <property type="entry name" value="Tetratricopeptide repeat domain"/>
    <property type="match status" value="3"/>
</dbReference>
<evidence type="ECO:0000313" key="5">
    <source>
        <dbReference type="Proteomes" id="UP001304300"/>
    </source>
</evidence>
<dbReference type="KEGG" id="puo:RZN69_10825"/>
<dbReference type="Pfam" id="PF13181">
    <property type="entry name" value="TPR_8"/>
    <property type="match status" value="2"/>
</dbReference>
<evidence type="ECO:0000259" key="3">
    <source>
        <dbReference type="Pfam" id="PF17128"/>
    </source>
</evidence>
<feature type="domain" description="DUF5107" evidence="3">
    <location>
        <begin position="42"/>
        <end position="350"/>
    </location>
</feature>
<evidence type="ECO:0000313" key="4">
    <source>
        <dbReference type="EMBL" id="WOO43581.1"/>
    </source>
</evidence>
<evidence type="ECO:0000256" key="2">
    <source>
        <dbReference type="ARBA" id="ARBA00022803"/>
    </source>
</evidence>
<gene>
    <name evidence="4" type="ORF">RZN69_10825</name>
</gene>
<dbReference type="SMART" id="SM00028">
    <property type="entry name" value="TPR"/>
    <property type="match status" value="5"/>
</dbReference>
<dbReference type="Pfam" id="PF17128">
    <property type="entry name" value="DUF5107"/>
    <property type="match status" value="1"/>
</dbReference>
<dbReference type="EMBL" id="CP136920">
    <property type="protein sequence ID" value="WOO43581.1"/>
    <property type="molecule type" value="Genomic_DNA"/>
</dbReference>
<evidence type="ECO:0000256" key="1">
    <source>
        <dbReference type="ARBA" id="ARBA00022737"/>
    </source>
</evidence>
<proteinExistence type="predicted"/>
<accession>A0AAQ3LD40</accession>
<keyword evidence="5" id="KW-1185">Reference proteome</keyword>
<dbReference type="PANTHER" id="PTHR44943:SF8">
    <property type="entry name" value="TPR REPEAT-CONTAINING PROTEIN MJ0263"/>
    <property type="match status" value="1"/>
</dbReference>
<keyword evidence="2" id="KW-0802">TPR repeat</keyword>
<dbReference type="InterPro" id="IPR051685">
    <property type="entry name" value="Ycf3/AcsC/BcsC/TPR_MFPF"/>
</dbReference>
<name>A0AAQ3LD40_9BACT</name>
<dbReference type="InterPro" id="IPR011990">
    <property type="entry name" value="TPR-like_helical_dom_sf"/>
</dbReference>